<dbReference type="EMBL" id="CP113797">
    <property type="protein sequence ID" value="WAL62452.1"/>
    <property type="molecule type" value="Genomic_DNA"/>
</dbReference>
<dbReference type="AlphaFoldDB" id="A0A9E8ZG58"/>
<keyword evidence="2" id="KW-1185">Reference proteome</keyword>
<reference evidence="1" key="1">
    <citation type="submission" date="2022-12" db="EMBL/GenBank/DDBJ databases">
        <title>Polyphasic identification of a Novel Hot-Spring Cyanobacterium Ocullathermofonsia sinensis gen nov. sp. nov. and Genomic Insights on its Adaptations to the Thermal Habitat.</title>
        <authorList>
            <person name="Daroch M."/>
            <person name="Tang J."/>
            <person name="Jiang Y."/>
        </authorList>
    </citation>
    <scope>NUCLEOTIDE SEQUENCE</scope>
    <source>
        <strain evidence="1">PKUAC-SCTA174</strain>
    </source>
</reference>
<accession>A0A9E8ZG58</accession>
<name>A0A9E8ZG58_9CYAN</name>
<dbReference type="SUPFAM" id="SSF51197">
    <property type="entry name" value="Clavaminate synthase-like"/>
    <property type="match status" value="1"/>
</dbReference>
<protein>
    <recommendedName>
        <fullName evidence="3">Phytanoyl-CoA dioxygenase family protein</fullName>
    </recommendedName>
</protein>
<organism evidence="1 2">
    <name type="scientific">Thermocoleostomius sinensis A174</name>
    <dbReference type="NCBI Taxonomy" id="2016057"/>
    <lineage>
        <taxon>Bacteria</taxon>
        <taxon>Bacillati</taxon>
        <taxon>Cyanobacteriota</taxon>
        <taxon>Cyanophyceae</taxon>
        <taxon>Oculatellales</taxon>
        <taxon>Oculatellaceae</taxon>
        <taxon>Thermocoleostomius</taxon>
    </lineage>
</organism>
<sequence>MLGDESDMALVNIGRGPVSYNYYVLRGILDEAIIQEIRSVAQLLPRQEGLYSRSGLNKMYVYLDKMPSLVALLPQLFDDLHIIGSNFFCSEPTDPKQESHGEWHTGHSLYFGVEGGTAMTLWIPLQDLNEETGGRLKLYNGRYISQMDDLLDCQVRHAGNSISNKHSILQFLNHELEANHKAENMSVGDVLLFDEMLPHQAEKCRIHREVFAVRLVLGNYSLNKELIQKVITRYQTVPGENNFAVEYLENLMEYNEYKFPGSPERAHMDSIQETMPVESVTERTVFQRVRERLRVR</sequence>
<gene>
    <name evidence="1" type="ORF">OXH18_10805</name>
</gene>
<evidence type="ECO:0000313" key="2">
    <source>
        <dbReference type="Proteomes" id="UP001163152"/>
    </source>
</evidence>
<dbReference type="RefSeq" id="WP_268612792.1">
    <property type="nucleotide sequence ID" value="NZ_CP113797.1"/>
</dbReference>
<proteinExistence type="predicted"/>
<dbReference type="KEGG" id="tsin:OXH18_10805"/>
<evidence type="ECO:0008006" key="3">
    <source>
        <dbReference type="Google" id="ProtNLM"/>
    </source>
</evidence>
<dbReference type="Proteomes" id="UP001163152">
    <property type="component" value="Chromosome"/>
</dbReference>
<dbReference type="Gene3D" id="2.60.120.620">
    <property type="entry name" value="q2cbj1_9rhob like domain"/>
    <property type="match status" value="1"/>
</dbReference>
<evidence type="ECO:0000313" key="1">
    <source>
        <dbReference type="EMBL" id="WAL62452.1"/>
    </source>
</evidence>